<comment type="caution">
    <text evidence="1">The sequence shown here is derived from an EMBL/GenBank/DDBJ whole genome shotgun (WGS) entry which is preliminary data.</text>
</comment>
<gene>
    <name evidence="1" type="ORF">AMECASPLE_027327</name>
</gene>
<proteinExistence type="predicted"/>
<evidence type="ECO:0000313" key="1">
    <source>
        <dbReference type="EMBL" id="MEQ2296707.1"/>
    </source>
</evidence>
<keyword evidence="2" id="KW-1185">Reference proteome</keyword>
<dbReference type="EMBL" id="JAHRIP010040501">
    <property type="protein sequence ID" value="MEQ2296707.1"/>
    <property type="molecule type" value="Genomic_DNA"/>
</dbReference>
<evidence type="ECO:0000313" key="2">
    <source>
        <dbReference type="Proteomes" id="UP001469553"/>
    </source>
</evidence>
<dbReference type="Proteomes" id="UP001469553">
    <property type="component" value="Unassembled WGS sequence"/>
</dbReference>
<sequence length="121" mass="14167">MWRCSSSTSRFPRMMELPPHLYGCVRQPNGGSSFWLIVTGISFFDDQLFLYYNRPEQRLHYSKQSPSPSVYLPFNPTIIREKDTWIPKLMQMRQRLTLNPEGAVQHCLAKNHGLRLGLQLL</sequence>
<reference evidence="1 2" key="1">
    <citation type="submission" date="2021-06" db="EMBL/GenBank/DDBJ databases">
        <authorList>
            <person name="Palmer J.M."/>
        </authorList>
    </citation>
    <scope>NUCLEOTIDE SEQUENCE [LARGE SCALE GENOMIC DNA]</scope>
    <source>
        <strain evidence="1 2">AS_MEX2019</strain>
        <tissue evidence="1">Muscle</tissue>
    </source>
</reference>
<organism evidence="1 2">
    <name type="scientific">Ameca splendens</name>
    <dbReference type="NCBI Taxonomy" id="208324"/>
    <lineage>
        <taxon>Eukaryota</taxon>
        <taxon>Metazoa</taxon>
        <taxon>Chordata</taxon>
        <taxon>Craniata</taxon>
        <taxon>Vertebrata</taxon>
        <taxon>Euteleostomi</taxon>
        <taxon>Actinopterygii</taxon>
        <taxon>Neopterygii</taxon>
        <taxon>Teleostei</taxon>
        <taxon>Neoteleostei</taxon>
        <taxon>Acanthomorphata</taxon>
        <taxon>Ovalentaria</taxon>
        <taxon>Atherinomorphae</taxon>
        <taxon>Cyprinodontiformes</taxon>
        <taxon>Goodeidae</taxon>
        <taxon>Ameca</taxon>
    </lineage>
</organism>
<accession>A0ABV0YSL9</accession>
<protein>
    <submittedName>
        <fullName evidence="1">Uncharacterized protein</fullName>
    </submittedName>
</protein>
<name>A0ABV0YSL9_9TELE</name>